<dbReference type="InterPro" id="IPR037257">
    <property type="entry name" value="T2SS_E_N_sf"/>
</dbReference>
<evidence type="ECO:0000256" key="2">
    <source>
        <dbReference type="ARBA" id="ARBA00022741"/>
    </source>
</evidence>
<dbReference type="SUPFAM" id="SSF52540">
    <property type="entry name" value="P-loop containing nucleoside triphosphate hydrolases"/>
    <property type="match status" value="1"/>
</dbReference>
<evidence type="ECO:0000313" key="6">
    <source>
        <dbReference type="EMBL" id="GIH05534.1"/>
    </source>
</evidence>
<keyword evidence="3" id="KW-0067">ATP-binding</keyword>
<dbReference type="Gene3D" id="3.40.50.300">
    <property type="entry name" value="P-loop containing nucleotide triphosphate hydrolases"/>
    <property type="match status" value="1"/>
</dbReference>
<evidence type="ECO:0000256" key="1">
    <source>
        <dbReference type="ARBA" id="ARBA00006611"/>
    </source>
</evidence>
<proteinExistence type="inferred from homology"/>
<feature type="compositionally biased region" description="Low complexity" evidence="4">
    <location>
        <begin position="10"/>
        <end position="21"/>
    </location>
</feature>
<organism evidence="6 7">
    <name type="scientific">Rhizocola hellebori</name>
    <dbReference type="NCBI Taxonomy" id="1392758"/>
    <lineage>
        <taxon>Bacteria</taxon>
        <taxon>Bacillati</taxon>
        <taxon>Actinomycetota</taxon>
        <taxon>Actinomycetes</taxon>
        <taxon>Micromonosporales</taxon>
        <taxon>Micromonosporaceae</taxon>
        <taxon>Rhizocola</taxon>
    </lineage>
</organism>
<dbReference type="PROSITE" id="PS00662">
    <property type="entry name" value="T2SP_E"/>
    <property type="match status" value="1"/>
</dbReference>
<dbReference type="Pfam" id="PF05157">
    <property type="entry name" value="MshEN"/>
    <property type="match status" value="1"/>
</dbReference>
<protein>
    <submittedName>
        <fullName evidence="6">Pilus assembly protein PilB</fullName>
    </submittedName>
</protein>
<comment type="similarity">
    <text evidence="1">Belongs to the GSP E family.</text>
</comment>
<keyword evidence="7" id="KW-1185">Reference proteome</keyword>
<dbReference type="AlphaFoldDB" id="A0A8J3Q7N9"/>
<dbReference type="Pfam" id="PF00437">
    <property type="entry name" value="T2SSE"/>
    <property type="match status" value="1"/>
</dbReference>
<dbReference type="PANTHER" id="PTHR30258">
    <property type="entry name" value="TYPE II SECRETION SYSTEM PROTEIN GSPE-RELATED"/>
    <property type="match status" value="1"/>
</dbReference>
<gene>
    <name evidence="6" type="primary">pilB</name>
    <name evidence="6" type="ORF">Rhe02_36010</name>
</gene>
<name>A0A8J3Q7N9_9ACTN</name>
<dbReference type="PANTHER" id="PTHR30258:SF2">
    <property type="entry name" value="COMG OPERON PROTEIN 1"/>
    <property type="match status" value="1"/>
</dbReference>
<dbReference type="GO" id="GO:0016887">
    <property type="term" value="F:ATP hydrolysis activity"/>
    <property type="evidence" value="ECO:0007669"/>
    <property type="project" value="TreeGrafter"/>
</dbReference>
<keyword evidence="2" id="KW-0547">Nucleotide-binding</keyword>
<evidence type="ECO:0000313" key="7">
    <source>
        <dbReference type="Proteomes" id="UP000612899"/>
    </source>
</evidence>
<dbReference type="SUPFAM" id="SSF160246">
    <property type="entry name" value="EspE N-terminal domain-like"/>
    <property type="match status" value="1"/>
</dbReference>
<sequence length="592" mass="64527">MKLGSRGRQPVPAAPEAPAMVAPRRPAEMSVHAGGQRLGEILVDAKLATAKQVVAALTASQRGVPRFLGEQLIEAGVLDERVLTAVVARQRRLELVDLREVTPSPQATALLDEAGARELLAIPLALRGDAVEVAVAFPVEGLAALLRDALGRPVLMRMATRSDILRAIGNSYRALTGIDSQVRAFEATHTLRRDSKPNDDASDDAPIVRVVQMIITQALRDRASDIHIEPHPERVLVRYRIDGVLHDVLDLPSSMGPVVVSRVKILAGLNIVERRRAQDGQISMEIEGRSVDIRVSTTAVIEGEKVVMRLLDKSRQLYRLPQLGMPPEMVESYARILRAPYGMVICAGPTGSGKTTTLYGSLGEINSPERNVMTIEDPVEYRIPNTNQIQIHEQAGITFAGGLRSILRQDPDVILVGEIRDVDTARIAVQAALTGHFVLSSLHATDTAAALQRLLDMGIEGFLIASSVTAVLSQRLVRRICEHCREVYQPPAEELALLRAIDGHAPIGGFMRGHGCNFCAQTGFLDRVGVYELMPVSDRIRELVVQRGSHDEILRVARLEGMRTLQQEAARLVESGVTTPAEVLRSIYVLGT</sequence>
<dbReference type="Gene3D" id="3.30.300.160">
    <property type="entry name" value="Type II secretion system, protein E, N-terminal domain"/>
    <property type="match status" value="1"/>
</dbReference>
<accession>A0A8J3Q7N9</accession>
<dbReference type="GO" id="GO:0005524">
    <property type="term" value="F:ATP binding"/>
    <property type="evidence" value="ECO:0007669"/>
    <property type="project" value="UniProtKB-KW"/>
</dbReference>
<reference evidence="6" key="1">
    <citation type="submission" date="2021-01" db="EMBL/GenBank/DDBJ databases">
        <title>Whole genome shotgun sequence of Rhizocola hellebori NBRC 109834.</title>
        <authorList>
            <person name="Komaki H."/>
            <person name="Tamura T."/>
        </authorList>
    </citation>
    <scope>NUCLEOTIDE SEQUENCE</scope>
    <source>
        <strain evidence="6">NBRC 109834</strain>
    </source>
</reference>
<dbReference type="InterPro" id="IPR001482">
    <property type="entry name" value="T2SS/T4SS_dom"/>
</dbReference>
<evidence type="ECO:0000256" key="3">
    <source>
        <dbReference type="ARBA" id="ARBA00022840"/>
    </source>
</evidence>
<feature type="region of interest" description="Disordered" evidence="4">
    <location>
        <begin position="1"/>
        <end position="21"/>
    </location>
</feature>
<dbReference type="Gene3D" id="3.30.450.90">
    <property type="match status" value="1"/>
</dbReference>
<dbReference type="InterPro" id="IPR007831">
    <property type="entry name" value="T2SS_GspE_N"/>
</dbReference>
<feature type="domain" description="Bacterial type II secretion system protein E" evidence="5">
    <location>
        <begin position="407"/>
        <end position="421"/>
    </location>
</feature>
<dbReference type="CDD" id="cd01129">
    <property type="entry name" value="PulE-GspE-like"/>
    <property type="match status" value="1"/>
</dbReference>
<dbReference type="Proteomes" id="UP000612899">
    <property type="component" value="Unassembled WGS sequence"/>
</dbReference>
<dbReference type="RefSeq" id="WP_203909375.1">
    <property type="nucleotide sequence ID" value="NZ_BONY01000019.1"/>
</dbReference>
<dbReference type="EMBL" id="BONY01000019">
    <property type="protein sequence ID" value="GIH05534.1"/>
    <property type="molecule type" value="Genomic_DNA"/>
</dbReference>
<evidence type="ECO:0000256" key="4">
    <source>
        <dbReference type="SAM" id="MobiDB-lite"/>
    </source>
</evidence>
<dbReference type="InterPro" id="IPR027417">
    <property type="entry name" value="P-loop_NTPase"/>
</dbReference>
<comment type="caution">
    <text evidence="6">The sequence shown here is derived from an EMBL/GenBank/DDBJ whole genome shotgun (WGS) entry which is preliminary data.</text>
</comment>
<evidence type="ECO:0000259" key="5">
    <source>
        <dbReference type="PROSITE" id="PS00662"/>
    </source>
</evidence>
<dbReference type="GO" id="GO:0005886">
    <property type="term" value="C:plasma membrane"/>
    <property type="evidence" value="ECO:0007669"/>
    <property type="project" value="TreeGrafter"/>
</dbReference>